<dbReference type="EMBL" id="CM002874">
    <property type="protein sequence ID" value="KFK32125.1"/>
    <property type="molecule type" value="Genomic_DNA"/>
</dbReference>
<evidence type="ECO:0000313" key="1">
    <source>
        <dbReference type="EMBL" id="KFK32125.1"/>
    </source>
</evidence>
<dbReference type="Gramene" id="KFK32125">
    <property type="protein sequence ID" value="KFK32125"/>
    <property type="gene ID" value="AALP_AA6G201400"/>
</dbReference>
<gene>
    <name evidence="1" type="ordered locus">AALP_Aa6g201400</name>
</gene>
<reference evidence="2" key="1">
    <citation type="journal article" date="2015" name="Nat. Plants">
        <title>Genome expansion of Arabis alpina linked with retrotransposition and reduced symmetric DNA methylation.</title>
        <authorList>
            <person name="Willing E.M."/>
            <person name="Rawat V."/>
            <person name="Mandakova T."/>
            <person name="Maumus F."/>
            <person name="James G.V."/>
            <person name="Nordstroem K.J."/>
            <person name="Becker C."/>
            <person name="Warthmann N."/>
            <person name="Chica C."/>
            <person name="Szarzynska B."/>
            <person name="Zytnicki M."/>
            <person name="Albani M.C."/>
            <person name="Kiefer C."/>
            <person name="Bergonzi S."/>
            <person name="Castaings L."/>
            <person name="Mateos J.L."/>
            <person name="Berns M.C."/>
            <person name="Bujdoso N."/>
            <person name="Piofczyk T."/>
            <person name="de Lorenzo L."/>
            <person name="Barrero-Sicilia C."/>
            <person name="Mateos I."/>
            <person name="Piednoel M."/>
            <person name="Hagmann J."/>
            <person name="Chen-Min-Tao R."/>
            <person name="Iglesias-Fernandez R."/>
            <person name="Schuster S.C."/>
            <person name="Alonso-Blanco C."/>
            <person name="Roudier F."/>
            <person name="Carbonero P."/>
            <person name="Paz-Ares J."/>
            <person name="Davis S.J."/>
            <person name="Pecinka A."/>
            <person name="Quesneville H."/>
            <person name="Colot V."/>
            <person name="Lysak M.A."/>
            <person name="Weigel D."/>
            <person name="Coupland G."/>
            <person name="Schneeberger K."/>
        </authorList>
    </citation>
    <scope>NUCLEOTIDE SEQUENCE [LARGE SCALE GENOMIC DNA]</scope>
    <source>
        <strain evidence="2">cv. Pajares</strain>
    </source>
</reference>
<accession>A0A087GQH3</accession>
<name>A0A087GQH3_ARAAL</name>
<protein>
    <submittedName>
        <fullName evidence="1">Uncharacterized protein</fullName>
    </submittedName>
</protein>
<dbReference type="AlphaFoldDB" id="A0A087GQH3"/>
<organism evidence="1 2">
    <name type="scientific">Arabis alpina</name>
    <name type="common">Alpine rock-cress</name>
    <dbReference type="NCBI Taxonomy" id="50452"/>
    <lineage>
        <taxon>Eukaryota</taxon>
        <taxon>Viridiplantae</taxon>
        <taxon>Streptophyta</taxon>
        <taxon>Embryophyta</taxon>
        <taxon>Tracheophyta</taxon>
        <taxon>Spermatophyta</taxon>
        <taxon>Magnoliopsida</taxon>
        <taxon>eudicotyledons</taxon>
        <taxon>Gunneridae</taxon>
        <taxon>Pentapetalae</taxon>
        <taxon>rosids</taxon>
        <taxon>malvids</taxon>
        <taxon>Brassicales</taxon>
        <taxon>Brassicaceae</taxon>
        <taxon>Arabideae</taxon>
        <taxon>Arabis</taxon>
    </lineage>
</organism>
<dbReference type="Proteomes" id="UP000029120">
    <property type="component" value="Chromosome 6"/>
</dbReference>
<proteinExistence type="predicted"/>
<feature type="non-terminal residue" evidence="1">
    <location>
        <position position="87"/>
    </location>
</feature>
<evidence type="ECO:0000313" key="2">
    <source>
        <dbReference type="Proteomes" id="UP000029120"/>
    </source>
</evidence>
<sequence>MGLEFGYSARRNGLDTSKHKRHHDYTRIRCVKLYLIGFSGGSDGTTSISIGIKDLHMFLDCEVLIKTLNSGAEQNEIAGILFDMRSL</sequence>
<keyword evidence="2" id="KW-1185">Reference proteome</keyword>